<dbReference type="Pfam" id="PF00395">
    <property type="entry name" value="SLH"/>
    <property type="match status" value="3"/>
</dbReference>
<dbReference type="GO" id="GO:0004553">
    <property type="term" value="F:hydrolase activity, hydrolyzing O-glycosyl compounds"/>
    <property type="evidence" value="ECO:0007669"/>
    <property type="project" value="InterPro"/>
</dbReference>
<dbReference type="SUPFAM" id="SSF49899">
    <property type="entry name" value="Concanavalin A-like lectins/glucanases"/>
    <property type="match status" value="2"/>
</dbReference>
<dbReference type="PROSITE" id="PS51272">
    <property type="entry name" value="SLH"/>
    <property type="match status" value="3"/>
</dbReference>
<evidence type="ECO:0000256" key="7">
    <source>
        <dbReference type="SAM" id="MobiDB-lite"/>
    </source>
</evidence>
<dbReference type="Pfam" id="PF04616">
    <property type="entry name" value="Glyco_hydro_43"/>
    <property type="match status" value="1"/>
</dbReference>
<dbReference type="InterPro" id="IPR001119">
    <property type="entry name" value="SLH_dom"/>
</dbReference>
<evidence type="ECO:0000259" key="8">
    <source>
        <dbReference type="PROSITE" id="PS51272"/>
    </source>
</evidence>
<feature type="compositionally biased region" description="Gly residues" evidence="7">
    <location>
        <begin position="366"/>
        <end position="397"/>
    </location>
</feature>
<dbReference type="SUPFAM" id="SSF75005">
    <property type="entry name" value="Arabinanase/levansucrase/invertase"/>
    <property type="match status" value="1"/>
</dbReference>
<feature type="domain" description="SLH" evidence="8">
    <location>
        <begin position="154"/>
        <end position="217"/>
    </location>
</feature>
<dbReference type="Pfam" id="PF13385">
    <property type="entry name" value="Laminin_G_3"/>
    <property type="match status" value="2"/>
</dbReference>
<comment type="caution">
    <text evidence="9">The sequence shown here is derived from an EMBL/GenBank/DDBJ whole genome shotgun (WGS) entry which is preliminary data.</text>
</comment>
<keyword evidence="10" id="KW-1185">Reference proteome</keyword>
<feature type="active site" description="Proton acceptor" evidence="5">
    <location>
        <position position="419"/>
    </location>
</feature>
<organism evidence="9 10">
    <name type="scientific">Paenibacillus faecis</name>
    <dbReference type="NCBI Taxonomy" id="862114"/>
    <lineage>
        <taxon>Bacteria</taxon>
        <taxon>Bacillati</taxon>
        <taxon>Bacillota</taxon>
        <taxon>Bacilli</taxon>
        <taxon>Bacillales</taxon>
        <taxon>Paenibacillaceae</taxon>
        <taxon>Paenibacillus</taxon>
    </lineage>
</organism>
<name>A0A5D0CNK1_9BACL</name>
<evidence type="ECO:0000256" key="1">
    <source>
        <dbReference type="ARBA" id="ARBA00004834"/>
    </source>
</evidence>
<protein>
    <submittedName>
        <fullName evidence="9">Family 43 glycosylhydrolase</fullName>
    </submittedName>
</protein>
<dbReference type="InterPro" id="IPR023296">
    <property type="entry name" value="Glyco_hydro_beta-prop_sf"/>
</dbReference>
<evidence type="ECO:0000256" key="2">
    <source>
        <dbReference type="ARBA" id="ARBA00009865"/>
    </source>
</evidence>
<dbReference type="InterPro" id="IPR050727">
    <property type="entry name" value="GH43_arabinanases"/>
</dbReference>
<evidence type="ECO:0000313" key="9">
    <source>
        <dbReference type="EMBL" id="TYA11368.1"/>
    </source>
</evidence>
<evidence type="ECO:0000313" key="10">
    <source>
        <dbReference type="Proteomes" id="UP000325218"/>
    </source>
</evidence>
<dbReference type="Gene3D" id="2.60.120.200">
    <property type="match status" value="2"/>
</dbReference>
<dbReference type="Pfam" id="PF16369">
    <property type="entry name" value="GH43_C"/>
    <property type="match status" value="1"/>
</dbReference>
<evidence type="ECO:0000256" key="6">
    <source>
        <dbReference type="PIRSR" id="PIRSR606710-2"/>
    </source>
</evidence>
<dbReference type="InterPro" id="IPR032291">
    <property type="entry name" value="Abn2_C"/>
</dbReference>
<feature type="domain" description="SLH" evidence="8">
    <location>
        <begin position="96"/>
        <end position="152"/>
    </location>
</feature>
<feature type="active site" description="Proton donor" evidence="5">
    <location>
        <position position="668"/>
    </location>
</feature>
<dbReference type="EMBL" id="VSDO01000004">
    <property type="protein sequence ID" value="TYA11368.1"/>
    <property type="molecule type" value="Genomic_DNA"/>
</dbReference>
<sequence length="1439" mass="152713">MSVKGRFGKFLVAALVWTLLWPSNMLGFGYAAAAKSGSDLQGHWAEKEWSSWIQNGWIRGYGDGTYRPDRPISRAEFAALVNRVLGFAEIGGAAFTDLKPEDAAYPEIGKAVAAGYMNGFDNGTVRPADFVTRQEAAVMLFRAFRLEPAADGVTPGLRDLASMPEWSRPAAAALWSGGYVKGSADGAFNPARPVTRAEAVALLNRLSGKVLLAPGTYGGDSARNRIIQRGGVTLKDAVIPGNLYLSEAMGGGEVVLRNVKIGGKVFVWGGGKDTLSLIDSDVAEIVMDKQGGGRIQLDARGATSVKRVTAVSGAVSIHIEEDSVIESVDIRGGQTIPVTGKGKIVSADSRLVRQEQGQAQEQGQGAASGGAGTSPGSGSGSGTSGSGGSSSPGGGGPAPVPNPSPGTGLPSFTDVSVHDPSIIKDGGAYYVFGSHIEAAKSTDLMHWTRFTNGYDTPGNVLYGDLSANLAASFAWAGEDDADSKGGFAVWAPDVFWNKDYKNEDGTTGAYMMYYSASSTYIRSAIGYAVSKKIEGPYRYVDTVIYTGFTRDEAYDNNSAVNKKWDNTNIKPLIEKGDLPGVKTDWFNSNGSYNNASYPNAIDPTLFYDKDGKLWMTYGSWSGGIFVLELDPATGRVKYPGQDGRTADGRMIDRYFGTHIAGGYTKSGEGPFILYDEETGYYYLTVTYGGLAANGGYNMRLFRALAPEGPYVDAEGKGAVLPDRSTANTAYGTKMIGNFLFEREIGDPGSGQGYGYVSPGHNSLYFDEATGKRFLIFHTRFPQKGEAHEVRVHQLFLNKDGWLVTAPARYTGETVQPVSARDITGDYKFVNHGLAYSGGITKSVAIRLKEDRTVAGDVTGTWSLSDGYRASLTLNGVTYDGVFVRQWDETRGAETMTFTASSAAGETVWGIRQPDKSDESLVADVRQALTLGDTGRVMANLALPARGARGTVISWKSSDPGVITDQGVISPPEPGEPNRTATLTATITKGNASAAKTFSIVVVPVDIAAGLVAHYGFEENLEDSSGRFGVGVVTGDRIDKSSGGNITFGEGVHGKAAVFDGASGVRLPDGLIRGNKYSVSLWLNPEKHTANTTTFFGGTNRSWISLVPQAWDNNTMLWSGEAWYDGTTGSRIRANQWTHIAFTVDGDMVKVYVDGVLKYSGTGFPDVFKTGQESFGLGVNWWDAPFQGRMDEVRVYNVPITDAVVAKLAGARPDGVEPPAELTAKFSFEGNLADVAGSAGAGTVVGEKIDDVSKGGVIGFADGVNGKAAVFDGKSGVLLPKGLISSPNYSVTMWVYAERLTTYTPAFFGAQTNNSWISLLPAGPEAADGGSVGEGEGAGAGTSSKLWSGSAWYDAVTGGSTPLRAWTHLAFTVNRGKVTVYVNGEAKFTGTGFPDIFTDDQGTFALGVNWWDPPFQGMLDELHVYKGALTAEQVADLAAR</sequence>
<dbReference type="Proteomes" id="UP000325218">
    <property type="component" value="Unassembled WGS sequence"/>
</dbReference>
<feature type="compositionally biased region" description="Low complexity" evidence="7">
    <location>
        <begin position="356"/>
        <end position="365"/>
    </location>
</feature>
<dbReference type="InterPro" id="IPR013320">
    <property type="entry name" value="ConA-like_dom_sf"/>
</dbReference>
<dbReference type="Pfam" id="PF20578">
    <property type="entry name" value="aBig_2"/>
    <property type="match status" value="1"/>
</dbReference>
<evidence type="ECO:0000256" key="3">
    <source>
        <dbReference type="ARBA" id="ARBA00022801"/>
    </source>
</evidence>
<gene>
    <name evidence="9" type="ORF">FRY98_19635</name>
</gene>
<reference evidence="9 10" key="1">
    <citation type="submission" date="2019-08" db="EMBL/GenBank/DDBJ databases">
        <title>Genome sequencing of Paenibacillus faecis DSM 23593(T).</title>
        <authorList>
            <person name="Kook J.-K."/>
            <person name="Park S.-N."/>
            <person name="Lim Y.K."/>
        </authorList>
    </citation>
    <scope>NUCLEOTIDE SEQUENCE [LARGE SCALE GENOMIC DNA]</scope>
    <source>
        <strain evidence="9 10">DSM 23593</strain>
    </source>
</reference>
<comment type="similarity">
    <text evidence="2">Belongs to the glycosyl hydrolase 43 family.</text>
</comment>
<dbReference type="InterPro" id="IPR006710">
    <property type="entry name" value="Glyco_hydro_43"/>
</dbReference>
<proteinExistence type="inferred from homology"/>
<keyword evidence="4" id="KW-0326">Glycosidase</keyword>
<dbReference type="OrthoDB" id="9801455at2"/>
<dbReference type="PANTHER" id="PTHR43301:SF3">
    <property type="entry name" value="ARABINAN ENDO-1,5-ALPHA-L-ARABINOSIDASE A-RELATED"/>
    <property type="match status" value="1"/>
</dbReference>
<dbReference type="GO" id="GO:0005975">
    <property type="term" value="P:carbohydrate metabolic process"/>
    <property type="evidence" value="ECO:0007669"/>
    <property type="project" value="InterPro"/>
</dbReference>
<dbReference type="Gene3D" id="2.115.10.20">
    <property type="entry name" value="Glycosyl hydrolase domain, family 43"/>
    <property type="match status" value="1"/>
</dbReference>
<evidence type="ECO:0000256" key="5">
    <source>
        <dbReference type="PIRSR" id="PIRSR606710-1"/>
    </source>
</evidence>
<dbReference type="PANTHER" id="PTHR43301">
    <property type="entry name" value="ARABINAN ENDO-1,5-ALPHA-L-ARABINOSIDASE"/>
    <property type="match status" value="1"/>
</dbReference>
<dbReference type="CDD" id="cd18832">
    <property type="entry name" value="GH43_GsAbnA-like"/>
    <property type="match status" value="1"/>
</dbReference>
<feature type="domain" description="SLH" evidence="8">
    <location>
        <begin position="32"/>
        <end position="95"/>
    </location>
</feature>
<accession>A0A5D0CNK1</accession>
<feature type="region of interest" description="Disordered" evidence="7">
    <location>
        <begin position="354"/>
        <end position="413"/>
    </location>
</feature>
<dbReference type="Gene3D" id="2.40.128.10">
    <property type="match status" value="1"/>
</dbReference>
<comment type="pathway">
    <text evidence="1">Glycan metabolism; L-arabinan degradation.</text>
</comment>
<evidence type="ECO:0000256" key="4">
    <source>
        <dbReference type="ARBA" id="ARBA00023295"/>
    </source>
</evidence>
<feature type="site" description="Important for catalytic activity, responsible for pKa modulation of the active site Glu and correct orientation of both the proton donor and substrate" evidence="6">
    <location>
        <position position="602"/>
    </location>
</feature>
<keyword evidence="3 9" id="KW-0378">Hydrolase</keyword>
<dbReference type="InterPro" id="IPR046780">
    <property type="entry name" value="aBig_2"/>
</dbReference>